<dbReference type="AlphaFoldDB" id="C9ZIB2"/>
<feature type="compositionally biased region" description="Basic residues" evidence="1">
    <location>
        <begin position="381"/>
        <end position="397"/>
    </location>
</feature>
<feature type="region of interest" description="Disordered" evidence="1">
    <location>
        <begin position="381"/>
        <end position="430"/>
    </location>
</feature>
<sequence>MCDLFSSSSVFSFCSSAFERFSMQATLGFAFPHPQRKQQVYEISITVLVPAPETRPRTVANFYYMCTGELPPTYPTYGAVGGNNNTVCGALPSLEAIKSNASLKPFEGSAVVRIEKGVVLEIGSSTTKTIFGGFTEDESSPLAKESASVGASKAAAGRQSVSASMQELRAGTLLIGNMGIPNSNGSRYYILLQDASVNERKAEFSPYKPLGFVISGMEALQAACASVAVHPRTLVPTQKVKMLASEVHFRRSVTQPAEAMAKQRLANIAPTAGRTRCRDEFEGSEIAKEGLDSNTSVFFDHTRKFPLWGNESHGGANGESGGNLPQAKRPRTERVVSNDDGSVSLRKTAVEGPAGEPFDYMAAQEAVFLNDIDLIAETQAVRHRRRAKRQQKKRRHAGSGQSKSAGADNGKRGKHAVPPSGGGKVLRRRY</sequence>
<dbReference type="RefSeq" id="XP_011771345.1">
    <property type="nucleotide sequence ID" value="XM_011773043.1"/>
</dbReference>
<evidence type="ECO:0000259" key="2">
    <source>
        <dbReference type="PROSITE" id="PS50072"/>
    </source>
</evidence>
<dbReference type="InterPro" id="IPR029000">
    <property type="entry name" value="Cyclophilin-like_dom_sf"/>
</dbReference>
<dbReference type="OrthoDB" id="248132at2759"/>
<dbReference type="Pfam" id="PF00160">
    <property type="entry name" value="Pro_isomerase"/>
    <property type="match status" value="1"/>
</dbReference>
<gene>
    <name evidence="3" type="ORF">TbgDal_I930</name>
</gene>
<reference evidence="4" key="1">
    <citation type="journal article" date="2010" name="PLoS Negl. Trop. Dis.">
        <title>The genome sequence of Trypanosoma brucei gambiense, causative agent of chronic human african trypanosomiasis.</title>
        <authorList>
            <person name="Jackson A.P."/>
            <person name="Sanders M."/>
            <person name="Berry A."/>
            <person name="McQuillan J."/>
            <person name="Aslett M.A."/>
            <person name="Quail M.A."/>
            <person name="Chukualim B."/>
            <person name="Capewell P."/>
            <person name="MacLeod A."/>
            <person name="Melville S.E."/>
            <person name="Gibson W."/>
            <person name="Barry J.D."/>
            <person name="Berriman M."/>
            <person name="Hertz-Fowler C."/>
        </authorList>
    </citation>
    <scope>NUCLEOTIDE SEQUENCE [LARGE SCALE GENOMIC DNA]</scope>
    <source>
        <strain evidence="4">MHOM/CI/86/DAL972</strain>
    </source>
</reference>
<feature type="domain" description="PPIase cyclophilin-type" evidence="2">
    <location>
        <begin position="56"/>
        <end position="247"/>
    </location>
</feature>
<dbReference type="EMBL" id="FN554964">
    <property type="protein sequence ID" value="CBH08904.1"/>
    <property type="molecule type" value="Genomic_DNA"/>
</dbReference>
<dbReference type="KEGG" id="tbg:TbgDal_I930"/>
<evidence type="ECO:0000313" key="3">
    <source>
        <dbReference type="EMBL" id="CBH08904.1"/>
    </source>
</evidence>
<dbReference type="PROSITE" id="PS50072">
    <property type="entry name" value="CSA_PPIASE_2"/>
    <property type="match status" value="1"/>
</dbReference>
<dbReference type="InterPro" id="IPR002130">
    <property type="entry name" value="Cyclophilin-type_PPIase_dom"/>
</dbReference>
<name>C9ZIB2_TRYB9</name>
<accession>C9ZIB2</accession>
<evidence type="ECO:0000313" key="4">
    <source>
        <dbReference type="Proteomes" id="UP000002316"/>
    </source>
</evidence>
<feature type="region of interest" description="Disordered" evidence="1">
    <location>
        <begin position="309"/>
        <end position="346"/>
    </location>
</feature>
<evidence type="ECO:0000256" key="1">
    <source>
        <dbReference type="SAM" id="MobiDB-lite"/>
    </source>
</evidence>
<dbReference type="VEuPathDB" id="TriTrypDB:Tbg972.1.930"/>
<dbReference type="Gene3D" id="2.40.100.10">
    <property type="entry name" value="Cyclophilin-like"/>
    <property type="match status" value="1"/>
</dbReference>
<dbReference type="SUPFAM" id="SSF50891">
    <property type="entry name" value="Cyclophilin-like"/>
    <property type="match status" value="1"/>
</dbReference>
<dbReference type="GO" id="GO:0003755">
    <property type="term" value="F:peptidyl-prolyl cis-trans isomerase activity"/>
    <property type="evidence" value="ECO:0007669"/>
    <property type="project" value="InterPro"/>
</dbReference>
<protein>
    <recommendedName>
        <fullName evidence="2">PPIase cyclophilin-type domain-containing protein</fullName>
    </recommendedName>
</protein>
<dbReference type="Proteomes" id="UP000002316">
    <property type="component" value="Chromosome 1"/>
</dbReference>
<proteinExistence type="predicted"/>
<dbReference type="GeneID" id="23858500"/>
<organism evidence="3 4">
    <name type="scientific">Trypanosoma brucei gambiense (strain MHOM/CI/86/DAL972)</name>
    <dbReference type="NCBI Taxonomy" id="679716"/>
    <lineage>
        <taxon>Eukaryota</taxon>
        <taxon>Discoba</taxon>
        <taxon>Euglenozoa</taxon>
        <taxon>Kinetoplastea</taxon>
        <taxon>Metakinetoplastina</taxon>
        <taxon>Trypanosomatida</taxon>
        <taxon>Trypanosomatidae</taxon>
        <taxon>Trypanosoma</taxon>
    </lineage>
</organism>